<dbReference type="PANTHER" id="PTHR47807">
    <property type="entry name" value="PROTEIN TBF1"/>
    <property type="match status" value="1"/>
</dbReference>
<evidence type="ECO:0000256" key="2">
    <source>
        <dbReference type="ARBA" id="ARBA00023242"/>
    </source>
</evidence>
<dbReference type="Proteomes" id="UP000054302">
    <property type="component" value="Unassembled WGS sequence"/>
</dbReference>
<organism evidence="6 7">
    <name type="scientific">Exophiala mesophila</name>
    <name type="common">Black yeast-like fungus</name>
    <dbReference type="NCBI Taxonomy" id="212818"/>
    <lineage>
        <taxon>Eukaryota</taxon>
        <taxon>Fungi</taxon>
        <taxon>Dikarya</taxon>
        <taxon>Ascomycota</taxon>
        <taxon>Pezizomycotina</taxon>
        <taxon>Eurotiomycetes</taxon>
        <taxon>Chaetothyriomycetidae</taxon>
        <taxon>Chaetothyriales</taxon>
        <taxon>Herpotrichiellaceae</taxon>
        <taxon>Exophiala</taxon>
    </lineage>
</organism>
<feature type="compositionally biased region" description="Pro residues" evidence="4">
    <location>
        <begin position="1"/>
        <end position="10"/>
    </location>
</feature>
<protein>
    <recommendedName>
        <fullName evidence="5">HTH myb-type domain-containing protein</fullName>
    </recommendedName>
</protein>
<dbReference type="GO" id="GO:0003691">
    <property type="term" value="F:double-stranded telomeric DNA binding"/>
    <property type="evidence" value="ECO:0007669"/>
    <property type="project" value="TreeGrafter"/>
</dbReference>
<dbReference type="EMBL" id="KN847522">
    <property type="protein sequence ID" value="KIV93850.1"/>
    <property type="molecule type" value="Genomic_DNA"/>
</dbReference>
<gene>
    <name evidence="6" type="ORF">PV10_05034</name>
</gene>
<evidence type="ECO:0000256" key="1">
    <source>
        <dbReference type="ARBA" id="ARBA00023125"/>
    </source>
</evidence>
<keyword evidence="2" id="KW-0539">Nucleus</keyword>
<sequence length="699" mass="75461">MSATSPPPLDPGGNLETDPSTQTGTCIVQSLRLSKNLLTFQAQPPAPSSTPIQHAGDDDNPRSPKRRRLSPAEESPKPAPVQPVASTSEVPSRPSVEPSKNNATIPPTTVAPPAPPAAPQPSHVTNTIPTPQIPSLKTRIDNLAALDRLSLQILALLAKLTPAEAMGLSNTPDSPRTREYTSLRSQFEYTRRLYNTGAHFLSPRDLGLQESSHVDVLRRANQAIFVSSVFTGQIGLRDMDRSFLAVFVPEGGKLLKAQASIYLELKTQGFITAWRTRAAPPSVVMVDLFGTDIDKSILSRRPGTSTLASSEVDFLNRLASRRDILQNHVKTNTLEQLPLKYKWEDFSREVSSYLAKNIEGHAAALNGIADPTGSNASQAMPQGSMEGQFSMHVPPLPTLSHDPFLSVPQDGLPTFTAPEDDFVAQAARAAEIAMQDALGFAFSEPVPPATSTQPHPSNVALVLPKQTSESQHHESSAETTAVKSSAEDATTPSDIPHVSQTAPTSVLYERARLVATTKAQALPARKGVVPSQRRPWTTEEENALMTGLDRVKGPHWSQILAMYGPGGTISEALKDRNQVQLKDKARNLKLFFLKSGIEVPYYLKYVTGDLRTRAPGHPLQTDGNERENGPTLDEAEEQELLALASSESQSAQQSPTIEGMDMPPPISDKPLEPSMDDVEAMIARAAAQAAQSLGPDGWP</sequence>
<feature type="compositionally biased region" description="Pro residues" evidence="4">
    <location>
        <begin position="109"/>
        <end position="119"/>
    </location>
</feature>
<dbReference type="InterPro" id="IPR013867">
    <property type="entry name" value="Telomere_rpt-bd_fac_dimer_dom"/>
</dbReference>
<keyword evidence="7" id="KW-1185">Reference proteome</keyword>
<evidence type="ECO:0000259" key="5">
    <source>
        <dbReference type="PROSITE" id="PS51294"/>
    </source>
</evidence>
<feature type="compositionally biased region" description="Low complexity" evidence="4">
    <location>
        <begin position="643"/>
        <end position="654"/>
    </location>
</feature>
<dbReference type="RefSeq" id="XP_016225424.1">
    <property type="nucleotide sequence ID" value="XM_016369636.1"/>
</dbReference>
<feature type="compositionally biased region" description="Polar residues" evidence="4">
    <location>
        <begin position="477"/>
        <end position="502"/>
    </location>
</feature>
<name>A0A0D1WWS9_EXOME</name>
<dbReference type="OMA" id="IQEQQIH"/>
<feature type="domain" description="HTH myb-type" evidence="5">
    <location>
        <begin position="532"/>
        <end position="585"/>
    </location>
</feature>
<feature type="compositionally biased region" description="Polar residues" evidence="4">
    <location>
        <begin position="122"/>
        <end position="133"/>
    </location>
</feature>
<feature type="region of interest" description="Disordered" evidence="4">
    <location>
        <begin position="643"/>
        <end position="673"/>
    </location>
</feature>
<dbReference type="Gene3D" id="1.10.10.60">
    <property type="entry name" value="Homeodomain-like"/>
    <property type="match status" value="1"/>
</dbReference>
<accession>A0A0D1WWS9</accession>
<dbReference type="GO" id="GO:0042803">
    <property type="term" value="F:protein homodimerization activity"/>
    <property type="evidence" value="ECO:0007669"/>
    <property type="project" value="InterPro"/>
</dbReference>
<dbReference type="Pfam" id="PF08558">
    <property type="entry name" value="TRF"/>
    <property type="match status" value="1"/>
</dbReference>
<feature type="region of interest" description="Disordered" evidence="4">
    <location>
        <begin position="38"/>
        <end position="133"/>
    </location>
</feature>
<feature type="region of interest" description="Disordered" evidence="4">
    <location>
        <begin position="1"/>
        <end position="26"/>
    </location>
</feature>
<feature type="region of interest" description="Disordered" evidence="4">
    <location>
        <begin position="465"/>
        <end position="502"/>
    </location>
</feature>
<feature type="compositionally biased region" description="Polar residues" evidence="4">
    <location>
        <begin position="17"/>
        <end position="26"/>
    </location>
</feature>
<dbReference type="CDD" id="cd11660">
    <property type="entry name" value="SANT_TRF"/>
    <property type="match status" value="1"/>
</dbReference>
<dbReference type="HOGENOM" id="CLU_008791_1_0_1"/>
<dbReference type="SUPFAM" id="SSF46689">
    <property type="entry name" value="Homeodomain-like"/>
    <property type="match status" value="1"/>
</dbReference>
<dbReference type="OrthoDB" id="3366990at2759"/>
<evidence type="ECO:0000313" key="6">
    <source>
        <dbReference type="EMBL" id="KIV93850.1"/>
    </source>
</evidence>
<dbReference type="InterPro" id="IPR017930">
    <property type="entry name" value="Myb_dom"/>
</dbReference>
<dbReference type="InterPro" id="IPR009057">
    <property type="entry name" value="Homeodomain-like_sf"/>
</dbReference>
<dbReference type="STRING" id="212818.A0A0D1WWS9"/>
<keyword evidence="3" id="KW-0131">Cell cycle</keyword>
<dbReference type="GeneID" id="27322879"/>
<dbReference type="InterPro" id="IPR052833">
    <property type="entry name" value="Telomeric_DNA-bd_trans-reg"/>
</dbReference>
<evidence type="ECO:0000313" key="7">
    <source>
        <dbReference type="Proteomes" id="UP000054302"/>
    </source>
</evidence>
<reference evidence="6 7" key="1">
    <citation type="submission" date="2015-01" db="EMBL/GenBank/DDBJ databases">
        <title>The Genome Sequence of Exophiala mesophila CBS40295.</title>
        <authorList>
            <consortium name="The Broad Institute Genomics Platform"/>
            <person name="Cuomo C."/>
            <person name="de Hoog S."/>
            <person name="Gorbushina A."/>
            <person name="Stielow B."/>
            <person name="Teixiera M."/>
            <person name="Abouelleil A."/>
            <person name="Chapman S.B."/>
            <person name="Priest M."/>
            <person name="Young S.K."/>
            <person name="Wortman J."/>
            <person name="Nusbaum C."/>
            <person name="Birren B."/>
        </authorList>
    </citation>
    <scope>NUCLEOTIDE SEQUENCE [LARGE SCALE GENOMIC DNA]</scope>
    <source>
        <strain evidence="6 7">CBS 40295</strain>
    </source>
</reference>
<feature type="compositionally biased region" description="Low complexity" evidence="4">
    <location>
        <begin position="86"/>
        <end position="108"/>
    </location>
</feature>
<dbReference type="PROSITE" id="PS51294">
    <property type="entry name" value="HTH_MYB"/>
    <property type="match status" value="1"/>
</dbReference>
<evidence type="ECO:0000256" key="3">
    <source>
        <dbReference type="ARBA" id="ARBA00023306"/>
    </source>
</evidence>
<dbReference type="PANTHER" id="PTHR47807:SF1">
    <property type="entry name" value="PROTEIN TBF1"/>
    <property type="match status" value="1"/>
</dbReference>
<evidence type="ECO:0000256" key="4">
    <source>
        <dbReference type="SAM" id="MobiDB-lite"/>
    </source>
</evidence>
<proteinExistence type="predicted"/>
<keyword evidence="1" id="KW-0238">DNA-binding</keyword>
<dbReference type="AlphaFoldDB" id="A0A0D1WWS9"/>
<dbReference type="VEuPathDB" id="FungiDB:PV10_05034"/>
<dbReference type="GO" id="GO:0010833">
    <property type="term" value="P:telomere maintenance via telomere lengthening"/>
    <property type="evidence" value="ECO:0007669"/>
    <property type="project" value="TreeGrafter"/>
</dbReference>
<dbReference type="FunFam" id="1.10.10.60:FF:000137">
    <property type="entry name" value="MYB DNA binding protein"/>
    <property type="match status" value="1"/>
</dbReference>